<gene>
    <name evidence="1" type="ORF">PPRIM_AZ9-3.1.T1340115</name>
</gene>
<proteinExistence type="predicted"/>
<name>A0A8S1PWR0_PARPR</name>
<evidence type="ECO:0000313" key="2">
    <source>
        <dbReference type="Proteomes" id="UP000688137"/>
    </source>
</evidence>
<reference evidence="1" key="1">
    <citation type="submission" date="2021-01" db="EMBL/GenBank/DDBJ databases">
        <authorList>
            <consortium name="Genoscope - CEA"/>
            <person name="William W."/>
        </authorList>
    </citation>
    <scope>NUCLEOTIDE SEQUENCE</scope>
</reference>
<dbReference type="AlphaFoldDB" id="A0A8S1PWR0"/>
<comment type="caution">
    <text evidence="1">The sequence shown here is derived from an EMBL/GenBank/DDBJ whole genome shotgun (WGS) entry which is preliminary data.</text>
</comment>
<dbReference type="Proteomes" id="UP000688137">
    <property type="component" value="Unassembled WGS sequence"/>
</dbReference>
<sequence length="242" mass="29402">MYPLNILNYRNNIVLFIVNYYQQFNILILNLSYSSGTFYFEAFILNVHQDKNGKKIQLMYYPLLGKIILIRKGLQLHNDILNFEKLIPQMNPEIQVSNTFFSVKYEFFKQNMLNSYYIIRIFIEKGEDWKLVKKSYQNLLNSYSLEQESHQQNDYVKRSLRIYKHKRTNRYNLLIRQYYWKSDYRIVLQLKFQGSQRTDSMYDKTIYIWYKRLSQLNHIQKGALAFKRLQGIKDILSASIKE</sequence>
<keyword evidence="2" id="KW-1185">Reference proteome</keyword>
<accession>A0A8S1PWR0</accession>
<organism evidence="1 2">
    <name type="scientific">Paramecium primaurelia</name>
    <dbReference type="NCBI Taxonomy" id="5886"/>
    <lineage>
        <taxon>Eukaryota</taxon>
        <taxon>Sar</taxon>
        <taxon>Alveolata</taxon>
        <taxon>Ciliophora</taxon>
        <taxon>Intramacronucleata</taxon>
        <taxon>Oligohymenophorea</taxon>
        <taxon>Peniculida</taxon>
        <taxon>Parameciidae</taxon>
        <taxon>Paramecium</taxon>
    </lineage>
</organism>
<protein>
    <submittedName>
        <fullName evidence="1">Uncharacterized protein</fullName>
    </submittedName>
</protein>
<dbReference type="EMBL" id="CAJJDM010000137">
    <property type="protein sequence ID" value="CAD8107697.1"/>
    <property type="molecule type" value="Genomic_DNA"/>
</dbReference>
<evidence type="ECO:0000313" key="1">
    <source>
        <dbReference type="EMBL" id="CAD8107697.1"/>
    </source>
</evidence>